<dbReference type="InterPro" id="IPR002104">
    <property type="entry name" value="Integrase_catalytic"/>
</dbReference>
<gene>
    <name evidence="3" type="ORF">V22_24480</name>
</gene>
<dbReference type="SUPFAM" id="SSF56349">
    <property type="entry name" value="DNA breaking-rejoining enzymes"/>
    <property type="match status" value="1"/>
</dbReference>
<dbReference type="Proteomes" id="UP000319976">
    <property type="component" value="Chromosome"/>
</dbReference>
<organism evidence="3 4">
    <name type="scientific">Calycomorphotria hydatis</name>
    <dbReference type="NCBI Taxonomy" id="2528027"/>
    <lineage>
        <taxon>Bacteria</taxon>
        <taxon>Pseudomonadati</taxon>
        <taxon>Planctomycetota</taxon>
        <taxon>Planctomycetia</taxon>
        <taxon>Planctomycetales</taxon>
        <taxon>Planctomycetaceae</taxon>
        <taxon>Calycomorphotria</taxon>
    </lineage>
</organism>
<dbReference type="Pfam" id="PF00589">
    <property type="entry name" value="Phage_integrase"/>
    <property type="match status" value="1"/>
</dbReference>
<dbReference type="EMBL" id="CP036316">
    <property type="protein sequence ID" value="QDT65201.1"/>
    <property type="molecule type" value="Genomic_DNA"/>
</dbReference>
<name>A0A517TA00_9PLAN</name>
<evidence type="ECO:0000313" key="4">
    <source>
        <dbReference type="Proteomes" id="UP000319976"/>
    </source>
</evidence>
<evidence type="ECO:0000256" key="1">
    <source>
        <dbReference type="ARBA" id="ARBA00023172"/>
    </source>
</evidence>
<dbReference type="KEGG" id="chya:V22_24480"/>
<sequence length="251" mass="28755">MAFVAFIKKLEAYGSELLSFSETGEPSDMLKAVCDLAQLKLIDRQILVRDVLEPLAGEFPSENDELGFNHGRLHSFRHYFCSMCANSGVPEQVLKPWMGHQSSRMIRRYYCLHDEESRRPNLNFFDDAVFCCVDSISDRSAIWRTVKDRCQFWADGRMLGETIRVLAVTDAVSRERYSSTLFPQQEAQAGSCTSRSTIYAASIAAALMLHQFTHWLRGIEVDRDVLLNLMAGEYVTDLVNRKEFYAHHDYS</sequence>
<dbReference type="InterPro" id="IPR013762">
    <property type="entry name" value="Integrase-like_cat_sf"/>
</dbReference>
<dbReference type="InterPro" id="IPR011010">
    <property type="entry name" value="DNA_brk_join_enz"/>
</dbReference>
<dbReference type="GO" id="GO:0003677">
    <property type="term" value="F:DNA binding"/>
    <property type="evidence" value="ECO:0007669"/>
    <property type="project" value="InterPro"/>
</dbReference>
<dbReference type="Gene3D" id="3.40.50.720">
    <property type="entry name" value="NAD(P)-binding Rossmann-like Domain"/>
    <property type="match status" value="1"/>
</dbReference>
<feature type="domain" description="Tyr recombinase" evidence="2">
    <location>
        <begin position="69"/>
        <end position="114"/>
    </location>
</feature>
<proteinExistence type="predicted"/>
<accession>A0A517TA00</accession>
<evidence type="ECO:0000259" key="2">
    <source>
        <dbReference type="Pfam" id="PF00589"/>
    </source>
</evidence>
<keyword evidence="1" id="KW-0233">DNA recombination</keyword>
<evidence type="ECO:0000313" key="3">
    <source>
        <dbReference type="EMBL" id="QDT65201.1"/>
    </source>
</evidence>
<dbReference type="Gene3D" id="1.10.443.10">
    <property type="entry name" value="Intergrase catalytic core"/>
    <property type="match status" value="1"/>
</dbReference>
<dbReference type="GO" id="GO:0006310">
    <property type="term" value="P:DNA recombination"/>
    <property type="evidence" value="ECO:0007669"/>
    <property type="project" value="UniProtKB-KW"/>
</dbReference>
<dbReference type="GO" id="GO:0015074">
    <property type="term" value="P:DNA integration"/>
    <property type="evidence" value="ECO:0007669"/>
    <property type="project" value="InterPro"/>
</dbReference>
<reference evidence="3 4" key="1">
    <citation type="submission" date="2019-02" db="EMBL/GenBank/DDBJ databases">
        <title>Deep-cultivation of Planctomycetes and their phenomic and genomic characterization uncovers novel biology.</title>
        <authorList>
            <person name="Wiegand S."/>
            <person name="Jogler M."/>
            <person name="Boedeker C."/>
            <person name="Pinto D."/>
            <person name="Vollmers J."/>
            <person name="Rivas-Marin E."/>
            <person name="Kohn T."/>
            <person name="Peeters S.H."/>
            <person name="Heuer A."/>
            <person name="Rast P."/>
            <person name="Oberbeckmann S."/>
            <person name="Bunk B."/>
            <person name="Jeske O."/>
            <person name="Meyerdierks A."/>
            <person name="Storesund J.E."/>
            <person name="Kallscheuer N."/>
            <person name="Luecker S."/>
            <person name="Lage O.M."/>
            <person name="Pohl T."/>
            <person name="Merkel B.J."/>
            <person name="Hornburger P."/>
            <person name="Mueller R.-W."/>
            <person name="Bruemmer F."/>
            <person name="Labrenz M."/>
            <person name="Spormann A.M."/>
            <person name="Op den Camp H."/>
            <person name="Overmann J."/>
            <person name="Amann R."/>
            <person name="Jetten M.S.M."/>
            <person name="Mascher T."/>
            <person name="Medema M.H."/>
            <person name="Devos D.P."/>
            <person name="Kaster A.-K."/>
            <person name="Ovreas L."/>
            <person name="Rohde M."/>
            <person name="Galperin M.Y."/>
            <person name="Jogler C."/>
        </authorList>
    </citation>
    <scope>NUCLEOTIDE SEQUENCE [LARGE SCALE GENOMIC DNA]</scope>
    <source>
        <strain evidence="3 4">V22</strain>
    </source>
</reference>
<dbReference type="RefSeq" id="WP_197439564.1">
    <property type="nucleotide sequence ID" value="NZ_CP036316.1"/>
</dbReference>
<keyword evidence="4" id="KW-1185">Reference proteome</keyword>
<dbReference type="AlphaFoldDB" id="A0A517TA00"/>
<protein>
    <submittedName>
        <fullName evidence="3">Phage integrase family protein</fullName>
    </submittedName>
</protein>